<evidence type="ECO:0000256" key="1">
    <source>
        <dbReference type="SAM" id="MobiDB-lite"/>
    </source>
</evidence>
<dbReference type="EMBL" id="JAWDGP010004986">
    <property type="protein sequence ID" value="KAK3760405.1"/>
    <property type="molecule type" value="Genomic_DNA"/>
</dbReference>
<organism evidence="2 3">
    <name type="scientific">Elysia crispata</name>
    <name type="common">lettuce slug</name>
    <dbReference type="NCBI Taxonomy" id="231223"/>
    <lineage>
        <taxon>Eukaryota</taxon>
        <taxon>Metazoa</taxon>
        <taxon>Spiralia</taxon>
        <taxon>Lophotrochozoa</taxon>
        <taxon>Mollusca</taxon>
        <taxon>Gastropoda</taxon>
        <taxon>Heterobranchia</taxon>
        <taxon>Euthyneura</taxon>
        <taxon>Panpulmonata</taxon>
        <taxon>Sacoglossa</taxon>
        <taxon>Placobranchoidea</taxon>
        <taxon>Plakobranchidae</taxon>
        <taxon>Elysia</taxon>
    </lineage>
</organism>
<proteinExistence type="predicted"/>
<evidence type="ECO:0000313" key="3">
    <source>
        <dbReference type="Proteomes" id="UP001283361"/>
    </source>
</evidence>
<reference evidence="2" key="1">
    <citation type="journal article" date="2023" name="G3 (Bethesda)">
        <title>A reference genome for the long-term kleptoplast-retaining sea slug Elysia crispata morphotype clarki.</title>
        <authorList>
            <person name="Eastman K.E."/>
            <person name="Pendleton A.L."/>
            <person name="Shaikh M.A."/>
            <person name="Suttiyut T."/>
            <person name="Ogas R."/>
            <person name="Tomko P."/>
            <person name="Gavelis G."/>
            <person name="Widhalm J.R."/>
            <person name="Wisecaver J.H."/>
        </authorList>
    </citation>
    <scope>NUCLEOTIDE SEQUENCE</scope>
    <source>
        <strain evidence="2">ECLA1</strain>
    </source>
</reference>
<dbReference type="Proteomes" id="UP001283361">
    <property type="component" value="Unassembled WGS sequence"/>
</dbReference>
<accession>A0AAE0Z0M8</accession>
<gene>
    <name evidence="2" type="ORF">RRG08_018633</name>
</gene>
<feature type="compositionally biased region" description="Polar residues" evidence="1">
    <location>
        <begin position="190"/>
        <end position="214"/>
    </location>
</feature>
<sequence length="236" mass="25650">MDGLPWNARTTLDCSGLHLTPWTTLACPGLHWTGSDEFVVSFHDQCLDYFEFGRILKRTCKFKGWCGTLNISAANTVVGEPINSYCPPTSRALFFTETSRKVVLRRASVCTIMWSMMTLKDDEKYFRRNDFALICHRQTKAVCKVGLTTDKCDDKEVESDPGNADPPEVVADDGAGGGDSDTDAGGFAANSQSGEYVSDGVSGSSTASKINPSASHGVPVENEDFNSTVVVLRLLQ</sequence>
<dbReference type="AlphaFoldDB" id="A0AAE0Z0M8"/>
<evidence type="ECO:0000313" key="2">
    <source>
        <dbReference type="EMBL" id="KAK3760405.1"/>
    </source>
</evidence>
<comment type="caution">
    <text evidence="2">The sequence shown here is derived from an EMBL/GenBank/DDBJ whole genome shotgun (WGS) entry which is preliminary data.</text>
</comment>
<feature type="region of interest" description="Disordered" evidence="1">
    <location>
        <begin position="154"/>
        <end position="222"/>
    </location>
</feature>
<keyword evidence="3" id="KW-1185">Reference proteome</keyword>
<name>A0AAE0Z0M8_9GAST</name>
<protein>
    <submittedName>
        <fullName evidence="2">Uncharacterized protein</fullName>
    </submittedName>
</protein>